<evidence type="ECO:0000256" key="7">
    <source>
        <dbReference type="ARBA" id="ARBA00023163"/>
    </source>
</evidence>
<dbReference type="GO" id="GO:0009873">
    <property type="term" value="P:ethylene-activated signaling pathway"/>
    <property type="evidence" value="ECO:0007669"/>
    <property type="project" value="UniProtKB-KW"/>
</dbReference>
<evidence type="ECO:0008006" key="14">
    <source>
        <dbReference type="Google" id="ProtNLM"/>
    </source>
</evidence>
<dbReference type="GO" id="GO:0046872">
    <property type="term" value="F:metal ion binding"/>
    <property type="evidence" value="ECO:0007669"/>
    <property type="project" value="UniProtKB-KW"/>
</dbReference>
<dbReference type="SUPFAM" id="SSF54171">
    <property type="entry name" value="DNA-binding domain"/>
    <property type="match status" value="1"/>
</dbReference>
<keyword evidence="7" id="KW-0804">Transcription</keyword>
<evidence type="ECO:0000256" key="5">
    <source>
        <dbReference type="ARBA" id="ARBA00023015"/>
    </source>
</evidence>
<protein>
    <recommendedName>
        <fullName evidence="14">AP2/ERF domain-containing protein</fullName>
    </recommendedName>
</protein>
<sequence length="330" mass="36119">MAPRDKTAAVKPGGNCGAGAAAGAKEVHFRGVRKRPWGRYAAEIRDPGKKSRVWLGTFDTAEEAARAYDAAAREFRGAKAKTNFLIASENVNKIVMANKKNDTGANNQSPSPSSTVESSSRETPALMMESSSPLDLNLCPSAAVRLPFQSVPAVGGAFTAPVMNHQHLLYFDAMMKSQYQRLLFDHQHLNHQAMSTAGNGRRGGVYGFVASAWGVGFSGMHGLHYRSNVLNFVVKTFNCRKGRAYLFNNVVNIMVGVVEERSMLSGFHTVEDIFCCCCGQLLGWKYVAAHDKGQKYKEGKFVLERWRIAGEVTEEFNLDARLGSSDGESH</sequence>
<comment type="caution">
    <text evidence="12">The sequence shown here is derived from an EMBL/GenBank/DDBJ whole genome shotgun (WGS) entry which is preliminary data.</text>
</comment>
<gene>
    <name evidence="12" type="ORF">GH714_002570</name>
</gene>
<accession>A0A6A6L8I4</accession>
<dbReference type="Gene3D" id="3.30.730.10">
    <property type="entry name" value="AP2/ERF domain"/>
    <property type="match status" value="1"/>
</dbReference>
<dbReference type="InterPro" id="IPR001471">
    <property type="entry name" value="AP2/ERF_dom"/>
</dbReference>
<dbReference type="Proteomes" id="UP000467840">
    <property type="component" value="Chromosome 1"/>
</dbReference>
<evidence type="ECO:0000313" key="13">
    <source>
        <dbReference type="Proteomes" id="UP000467840"/>
    </source>
</evidence>
<feature type="region of interest" description="Disordered" evidence="9">
    <location>
        <begin position="1"/>
        <end position="25"/>
    </location>
</feature>
<name>A0A6A6L8I4_HEVBR</name>
<dbReference type="SMART" id="SM00380">
    <property type="entry name" value="AP2"/>
    <property type="match status" value="1"/>
</dbReference>
<evidence type="ECO:0000256" key="9">
    <source>
        <dbReference type="SAM" id="MobiDB-lite"/>
    </source>
</evidence>
<proteinExistence type="predicted"/>
<evidence type="ECO:0000259" key="11">
    <source>
        <dbReference type="PROSITE" id="PS51792"/>
    </source>
</evidence>
<dbReference type="CDD" id="cd00018">
    <property type="entry name" value="AP2"/>
    <property type="match status" value="1"/>
</dbReference>
<dbReference type="InterPro" id="IPR016177">
    <property type="entry name" value="DNA-bd_dom_sf"/>
</dbReference>
<feature type="region of interest" description="Disordered" evidence="9">
    <location>
        <begin position="100"/>
        <end position="127"/>
    </location>
</feature>
<evidence type="ECO:0000259" key="10">
    <source>
        <dbReference type="PROSITE" id="PS51032"/>
    </source>
</evidence>
<dbReference type="PROSITE" id="PS51032">
    <property type="entry name" value="AP2_ERF"/>
    <property type="match status" value="1"/>
</dbReference>
<dbReference type="PROSITE" id="PS51792">
    <property type="entry name" value="YIPPEE"/>
    <property type="match status" value="1"/>
</dbReference>
<dbReference type="InterPro" id="IPR036955">
    <property type="entry name" value="AP2/ERF_dom_sf"/>
</dbReference>
<dbReference type="GO" id="GO:0003700">
    <property type="term" value="F:DNA-binding transcription factor activity"/>
    <property type="evidence" value="ECO:0007669"/>
    <property type="project" value="InterPro"/>
</dbReference>
<dbReference type="Pfam" id="PF00847">
    <property type="entry name" value="AP2"/>
    <property type="match status" value="1"/>
</dbReference>
<dbReference type="PANTHER" id="PTHR31677:SF228">
    <property type="entry name" value="ETHYLENE-RESPONSIVE TRANSCRIPTION FACTOR 10-RELATED"/>
    <property type="match status" value="1"/>
</dbReference>
<dbReference type="InterPro" id="IPR004910">
    <property type="entry name" value="Yippee/Mis18/Cereblon"/>
</dbReference>
<keyword evidence="6" id="KW-0238">DNA-binding</keyword>
<dbReference type="GO" id="GO:0003677">
    <property type="term" value="F:DNA binding"/>
    <property type="evidence" value="ECO:0007669"/>
    <property type="project" value="UniProtKB-KW"/>
</dbReference>
<keyword evidence="13" id="KW-1185">Reference proteome</keyword>
<evidence type="ECO:0000256" key="1">
    <source>
        <dbReference type="ARBA" id="ARBA00004123"/>
    </source>
</evidence>
<dbReference type="InterPro" id="IPR034751">
    <property type="entry name" value="Yippee"/>
</dbReference>
<dbReference type="FunFam" id="3.30.730.10:FF:000001">
    <property type="entry name" value="Ethylene-responsive transcription factor 2"/>
    <property type="match status" value="1"/>
</dbReference>
<dbReference type="Pfam" id="PF03226">
    <property type="entry name" value="Yippee-Mis18"/>
    <property type="match status" value="1"/>
</dbReference>
<keyword evidence="2" id="KW-0479">Metal-binding</keyword>
<keyword evidence="3" id="KW-0936">Ethylene signaling pathway</keyword>
<keyword evidence="8" id="KW-0539">Nucleus</keyword>
<feature type="domain" description="AP2/ERF" evidence="10">
    <location>
        <begin position="28"/>
        <end position="85"/>
    </location>
</feature>
<dbReference type="EMBL" id="JAAGAX010000011">
    <property type="protein sequence ID" value="KAF2297752.1"/>
    <property type="molecule type" value="Genomic_DNA"/>
</dbReference>
<comment type="subcellular location">
    <subcellularLocation>
        <location evidence="1">Nucleus</location>
    </subcellularLocation>
</comment>
<evidence type="ECO:0000256" key="4">
    <source>
        <dbReference type="ARBA" id="ARBA00022833"/>
    </source>
</evidence>
<evidence type="ECO:0000256" key="8">
    <source>
        <dbReference type="ARBA" id="ARBA00023242"/>
    </source>
</evidence>
<dbReference type="GO" id="GO:0005634">
    <property type="term" value="C:nucleus"/>
    <property type="evidence" value="ECO:0007669"/>
    <property type="project" value="UniProtKB-SubCell"/>
</dbReference>
<evidence type="ECO:0000256" key="2">
    <source>
        <dbReference type="ARBA" id="ARBA00022723"/>
    </source>
</evidence>
<reference evidence="12 13" key="1">
    <citation type="journal article" date="2020" name="Mol. Plant">
        <title>The Chromosome-Based Rubber Tree Genome Provides New Insights into Spurge Genome Evolution and Rubber Biosynthesis.</title>
        <authorList>
            <person name="Liu J."/>
            <person name="Shi C."/>
            <person name="Shi C.C."/>
            <person name="Li W."/>
            <person name="Zhang Q.J."/>
            <person name="Zhang Y."/>
            <person name="Li K."/>
            <person name="Lu H.F."/>
            <person name="Shi C."/>
            <person name="Zhu S.T."/>
            <person name="Xiao Z.Y."/>
            <person name="Nan H."/>
            <person name="Yue Y."/>
            <person name="Zhu X.G."/>
            <person name="Wu Y."/>
            <person name="Hong X.N."/>
            <person name="Fan G.Y."/>
            <person name="Tong Y."/>
            <person name="Zhang D."/>
            <person name="Mao C.L."/>
            <person name="Liu Y.L."/>
            <person name="Hao S.J."/>
            <person name="Liu W.Q."/>
            <person name="Lv M.Q."/>
            <person name="Zhang H.B."/>
            <person name="Liu Y."/>
            <person name="Hu-Tang G.R."/>
            <person name="Wang J.P."/>
            <person name="Wang J.H."/>
            <person name="Sun Y.H."/>
            <person name="Ni S.B."/>
            <person name="Chen W.B."/>
            <person name="Zhang X.C."/>
            <person name="Jiao Y.N."/>
            <person name="Eichler E.E."/>
            <person name="Li G.H."/>
            <person name="Liu X."/>
            <person name="Gao L.Z."/>
        </authorList>
    </citation>
    <scope>NUCLEOTIDE SEQUENCE [LARGE SCALE GENOMIC DNA]</scope>
    <source>
        <strain evidence="13">cv. GT1</strain>
        <tissue evidence="12">Leaf</tissue>
    </source>
</reference>
<dbReference type="PANTHER" id="PTHR31677">
    <property type="entry name" value="AP2 DOMAIN CLASS TRANSCRIPTION FACTOR"/>
    <property type="match status" value="1"/>
</dbReference>
<organism evidence="12 13">
    <name type="scientific">Hevea brasiliensis</name>
    <name type="common">Para rubber tree</name>
    <name type="synonym">Siphonia brasiliensis</name>
    <dbReference type="NCBI Taxonomy" id="3981"/>
    <lineage>
        <taxon>Eukaryota</taxon>
        <taxon>Viridiplantae</taxon>
        <taxon>Streptophyta</taxon>
        <taxon>Embryophyta</taxon>
        <taxon>Tracheophyta</taxon>
        <taxon>Spermatophyta</taxon>
        <taxon>Magnoliopsida</taxon>
        <taxon>eudicotyledons</taxon>
        <taxon>Gunneridae</taxon>
        <taxon>Pentapetalae</taxon>
        <taxon>rosids</taxon>
        <taxon>fabids</taxon>
        <taxon>Malpighiales</taxon>
        <taxon>Euphorbiaceae</taxon>
        <taxon>Crotonoideae</taxon>
        <taxon>Micrandreae</taxon>
        <taxon>Hevea</taxon>
    </lineage>
</organism>
<feature type="compositionally biased region" description="Low complexity" evidence="9">
    <location>
        <begin position="109"/>
        <end position="124"/>
    </location>
</feature>
<keyword evidence="5" id="KW-0805">Transcription regulation</keyword>
<dbReference type="AlphaFoldDB" id="A0A6A6L8I4"/>
<evidence type="ECO:0000256" key="3">
    <source>
        <dbReference type="ARBA" id="ARBA00022745"/>
    </source>
</evidence>
<evidence type="ECO:0000256" key="6">
    <source>
        <dbReference type="ARBA" id="ARBA00023125"/>
    </source>
</evidence>
<keyword evidence="4" id="KW-0862">Zinc</keyword>
<feature type="domain" description="Yippee" evidence="11">
    <location>
        <begin position="215"/>
        <end position="312"/>
    </location>
</feature>
<evidence type="ECO:0000313" key="12">
    <source>
        <dbReference type="EMBL" id="KAF2297752.1"/>
    </source>
</evidence>
<dbReference type="PRINTS" id="PR00367">
    <property type="entry name" value="ETHRSPELEMNT"/>
</dbReference>